<evidence type="ECO:0000313" key="5">
    <source>
        <dbReference type="EMBL" id="SMC43782.1"/>
    </source>
</evidence>
<keyword evidence="3" id="KW-0460">Magnesium</keyword>
<reference evidence="5 6" key="1">
    <citation type="submission" date="2017-04" db="EMBL/GenBank/DDBJ databases">
        <authorList>
            <person name="Afonso C.L."/>
            <person name="Miller P.J."/>
            <person name="Scott M.A."/>
            <person name="Spackman E."/>
            <person name="Goraichik I."/>
            <person name="Dimitrov K.M."/>
            <person name="Suarez D.L."/>
            <person name="Swayne D.E."/>
        </authorList>
    </citation>
    <scope>NUCLEOTIDE SEQUENCE [LARGE SCALE GENOMIC DNA]</scope>
    <source>
        <strain evidence="5 6">VK13</strain>
    </source>
</reference>
<keyword evidence="6" id="KW-1185">Reference proteome</keyword>
<dbReference type="EMBL" id="FWXJ01000004">
    <property type="protein sequence ID" value="SMC43782.1"/>
    <property type="molecule type" value="Genomic_DNA"/>
</dbReference>
<accession>A0A1W1Z652</accession>
<feature type="domain" description="Mandelate racemase/muconate lactonizing enzyme C-terminal" evidence="4">
    <location>
        <begin position="146"/>
        <end position="238"/>
    </location>
</feature>
<sequence>MTIRSVEAFPLSLPFDIGGPKPIFAGKTREMEMLLIRVETEDGLVGWGESFGFSIWPATVQVIERLVSPLAVGRDESKIDELILEISRKLHPLGRAGAVIFAISGLDIALWDIQAQRQHLSLANYLSKDPKKTIPAYASLIRYNNPDLVAKNAAAAVSKGFKAIKLHETGVAEIKAAREAIGPDIHLMVDTNCPWTPEQAIQMCQQLEPLNLLWIEEPVWPPEDHIGLATVKREGNIPTAAGENALGYTDLKSLITHQVVDYLQPSVTKIGGVSEMLKIMGLSKNTTIQIAPHSPYMGPGLIATAHLIAAQAEDIFLEYTFCQMDLNPLGKSVLTEDGCFPISNEPGLGLAVDMNIVQQLLVS</sequence>
<dbReference type="Pfam" id="PF13378">
    <property type="entry name" value="MR_MLE_C"/>
    <property type="match status" value="1"/>
</dbReference>
<dbReference type="STRING" id="1938817.SAMN06296008_104133"/>
<comment type="cofactor">
    <cofactor evidence="1">
        <name>Mg(2+)</name>
        <dbReference type="ChEBI" id="CHEBI:18420"/>
    </cofactor>
</comment>
<evidence type="ECO:0000256" key="2">
    <source>
        <dbReference type="ARBA" id="ARBA00022723"/>
    </source>
</evidence>
<dbReference type="InterPro" id="IPR029065">
    <property type="entry name" value="Enolase_C-like"/>
</dbReference>
<protein>
    <submittedName>
        <fullName evidence="5">L-alanine-DL-glutamate epimerase</fullName>
    </submittedName>
</protein>
<dbReference type="InterPro" id="IPR013342">
    <property type="entry name" value="Mandelate_racemase_C"/>
</dbReference>
<dbReference type="Gene3D" id="3.20.20.120">
    <property type="entry name" value="Enolase-like C-terminal domain"/>
    <property type="match status" value="1"/>
</dbReference>
<dbReference type="GO" id="GO:0016836">
    <property type="term" value="F:hydro-lyase activity"/>
    <property type="evidence" value="ECO:0007669"/>
    <property type="project" value="TreeGrafter"/>
</dbReference>
<proteinExistence type="predicted"/>
<dbReference type="OrthoDB" id="103536at2"/>
<dbReference type="InterPro" id="IPR029017">
    <property type="entry name" value="Enolase-like_N"/>
</dbReference>
<evidence type="ECO:0000259" key="4">
    <source>
        <dbReference type="SMART" id="SM00922"/>
    </source>
</evidence>
<dbReference type="RefSeq" id="WP_084283098.1">
    <property type="nucleotide sequence ID" value="NZ_FWXJ01000004.1"/>
</dbReference>
<dbReference type="SMART" id="SM00922">
    <property type="entry name" value="MR_MLE"/>
    <property type="match status" value="1"/>
</dbReference>
<dbReference type="SUPFAM" id="SSF51604">
    <property type="entry name" value="Enolase C-terminal domain-like"/>
    <property type="match status" value="1"/>
</dbReference>
<organism evidence="5 6">
    <name type="scientific">Polynucleobacter kasalickyi</name>
    <dbReference type="NCBI Taxonomy" id="1938817"/>
    <lineage>
        <taxon>Bacteria</taxon>
        <taxon>Pseudomonadati</taxon>
        <taxon>Pseudomonadota</taxon>
        <taxon>Betaproteobacteria</taxon>
        <taxon>Burkholderiales</taxon>
        <taxon>Burkholderiaceae</taxon>
        <taxon>Polynucleobacter</taxon>
    </lineage>
</organism>
<dbReference type="CDD" id="cd03316">
    <property type="entry name" value="MR_like"/>
    <property type="match status" value="1"/>
</dbReference>
<dbReference type="SFLD" id="SFLDS00001">
    <property type="entry name" value="Enolase"/>
    <property type="match status" value="1"/>
</dbReference>
<dbReference type="Pfam" id="PF02746">
    <property type="entry name" value="MR_MLE_N"/>
    <property type="match status" value="1"/>
</dbReference>
<dbReference type="GO" id="GO:0000287">
    <property type="term" value="F:magnesium ion binding"/>
    <property type="evidence" value="ECO:0007669"/>
    <property type="project" value="TreeGrafter"/>
</dbReference>
<dbReference type="GO" id="GO:0016052">
    <property type="term" value="P:carbohydrate catabolic process"/>
    <property type="evidence" value="ECO:0007669"/>
    <property type="project" value="TreeGrafter"/>
</dbReference>
<dbReference type="InterPro" id="IPR018110">
    <property type="entry name" value="Mandel_Rmase/mucon_lact_enz_CS"/>
</dbReference>
<dbReference type="InterPro" id="IPR036849">
    <property type="entry name" value="Enolase-like_C_sf"/>
</dbReference>
<dbReference type="PROSITE" id="PS00909">
    <property type="entry name" value="MR_MLE_2"/>
    <property type="match status" value="1"/>
</dbReference>
<evidence type="ECO:0000256" key="3">
    <source>
        <dbReference type="ARBA" id="ARBA00022842"/>
    </source>
</evidence>
<dbReference type="InterPro" id="IPR046945">
    <property type="entry name" value="RHMD-like"/>
</dbReference>
<dbReference type="GO" id="GO:0009063">
    <property type="term" value="P:amino acid catabolic process"/>
    <property type="evidence" value="ECO:0007669"/>
    <property type="project" value="InterPro"/>
</dbReference>
<gene>
    <name evidence="5" type="ORF">SAMN06296008_104133</name>
</gene>
<dbReference type="PANTHER" id="PTHR13794:SF58">
    <property type="entry name" value="MITOCHONDRIAL ENOLASE SUPERFAMILY MEMBER 1"/>
    <property type="match status" value="1"/>
</dbReference>
<evidence type="ECO:0000313" key="6">
    <source>
        <dbReference type="Proteomes" id="UP000192708"/>
    </source>
</evidence>
<dbReference type="Gene3D" id="3.30.390.10">
    <property type="entry name" value="Enolase-like, N-terminal domain"/>
    <property type="match status" value="1"/>
</dbReference>
<dbReference type="PANTHER" id="PTHR13794">
    <property type="entry name" value="ENOLASE SUPERFAMILY, MANDELATE RACEMASE"/>
    <property type="match status" value="1"/>
</dbReference>
<evidence type="ECO:0000256" key="1">
    <source>
        <dbReference type="ARBA" id="ARBA00001946"/>
    </source>
</evidence>
<dbReference type="SUPFAM" id="SSF54826">
    <property type="entry name" value="Enolase N-terminal domain-like"/>
    <property type="match status" value="1"/>
</dbReference>
<dbReference type="Proteomes" id="UP000192708">
    <property type="component" value="Unassembled WGS sequence"/>
</dbReference>
<keyword evidence="2" id="KW-0479">Metal-binding</keyword>
<dbReference type="AlphaFoldDB" id="A0A1W1Z652"/>
<dbReference type="InterPro" id="IPR013341">
    <property type="entry name" value="Mandelate_racemase_N_dom"/>
</dbReference>
<name>A0A1W1Z652_9BURK</name>